<protein>
    <submittedName>
        <fullName evidence="1">Uncharacterized protein</fullName>
    </submittedName>
</protein>
<dbReference type="Gene3D" id="3.50.50.60">
    <property type="entry name" value="FAD/NAD(P)-binding domain"/>
    <property type="match status" value="1"/>
</dbReference>
<proteinExistence type="predicted"/>
<evidence type="ECO:0000313" key="2">
    <source>
        <dbReference type="Proteomes" id="UP000198953"/>
    </source>
</evidence>
<organism evidence="1 2">
    <name type="scientific">Nonomuraea pusilla</name>
    <dbReference type="NCBI Taxonomy" id="46177"/>
    <lineage>
        <taxon>Bacteria</taxon>
        <taxon>Bacillati</taxon>
        <taxon>Actinomycetota</taxon>
        <taxon>Actinomycetes</taxon>
        <taxon>Streptosporangiales</taxon>
        <taxon>Streptosporangiaceae</taxon>
        <taxon>Nonomuraea</taxon>
    </lineage>
</organism>
<sequence>MLPTPVHPDPADDHHSVSRITLRQVLLGGMEDAVRFDATYERYERDPDGTVTRWAFRTFLSTARHFPALQAKMA</sequence>
<accession>A0A1H8GD93</accession>
<dbReference type="OrthoDB" id="3322136at2"/>
<keyword evidence="2" id="KW-1185">Reference proteome</keyword>
<gene>
    <name evidence="1" type="ORF">SAMN05660976_07515</name>
</gene>
<dbReference type="Proteomes" id="UP000198953">
    <property type="component" value="Unassembled WGS sequence"/>
</dbReference>
<name>A0A1H8GD93_9ACTN</name>
<reference evidence="1 2" key="1">
    <citation type="submission" date="2016-10" db="EMBL/GenBank/DDBJ databases">
        <authorList>
            <person name="de Groot N.N."/>
        </authorList>
    </citation>
    <scope>NUCLEOTIDE SEQUENCE [LARGE SCALE GENOMIC DNA]</scope>
    <source>
        <strain evidence="1 2">DSM 43357</strain>
    </source>
</reference>
<dbReference type="STRING" id="46177.SAMN05660976_07515"/>
<evidence type="ECO:0000313" key="1">
    <source>
        <dbReference type="EMBL" id="SEN41715.1"/>
    </source>
</evidence>
<dbReference type="InterPro" id="IPR036188">
    <property type="entry name" value="FAD/NAD-bd_sf"/>
</dbReference>
<dbReference type="EMBL" id="FOBF01000026">
    <property type="protein sequence ID" value="SEN41715.1"/>
    <property type="molecule type" value="Genomic_DNA"/>
</dbReference>
<dbReference type="AlphaFoldDB" id="A0A1H8GD93"/>